<organism evidence="1 2">
    <name type="scientific">[Clostridium] citroniae WAL-17108</name>
    <dbReference type="NCBI Taxonomy" id="742733"/>
    <lineage>
        <taxon>Bacteria</taxon>
        <taxon>Bacillati</taxon>
        <taxon>Bacillota</taxon>
        <taxon>Clostridia</taxon>
        <taxon>Lachnospirales</taxon>
        <taxon>Lachnospiraceae</taxon>
        <taxon>Enterocloster</taxon>
    </lineage>
</organism>
<reference evidence="1 2" key="1">
    <citation type="submission" date="2011-08" db="EMBL/GenBank/DDBJ databases">
        <title>The Genome Sequence of Clostridium citroniae WAL-17108.</title>
        <authorList>
            <consortium name="The Broad Institute Genome Sequencing Platform"/>
            <person name="Earl A."/>
            <person name="Ward D."/>
            <person name="Feldgarden M."/>
            <person name="Gevers D."/>
            <person name="Finegold S.M."/>
            <person name="Summanen P.H."/>
            <person name="Molitoris D.R."/>
            <person name="Vaisanen M.L."/>
            <person name="Daigneault M."/>
            <person name="Allen-Vercoe E."/>
            <person name="Young S.K."/>
            <person name="Zeng Q."/>
            <person name="Gargeya S."/>
            <person name="Fitzgerald M."/>
            <person name="Haas B."/>
            <person name="Abouelleil A."/>
            <person name="Alvarado L."/>
            <person name="Arachchi H.M."/>
            <person name="Berlin A."/>
            <person name="Brown A."/>
            <person name="Chapman S.B."/>
            <person name="Chen Z."/>
            <person name="Dunbar C."/>
            <person name="Freedman E."/>
            <person name="Gearin G."/>
            <person name="Gellesch M."/>
            <person name="Goldberg J."/>
            <person name="Griggs A."/>
            <person name="Gujja S."/>
            <person name="Heiman D."/>
            <person name="Howarth C."/>
            <person name="Larson L."/>
            <person name="Lui A."/>
            <person name="MacDonald P.J.P."/>
            <person name="Montmayeur A."/>
            <person name="Murphy C."/>
            <person name="Neiman D."/>
            <person name="Pearson M."/>
            <person name="Priest M."/>
            <person name="Roberts A."/>
            <person name="Saif S."/>
            <person name="Shea T."/>
            <person name="Shenoy N."/>
            <person name="Sisk P."/>
            <person name="Stolte C."/>
            <person name="Sykes S."/>
            <person name="Wortman J."/>
            <person name="Nusbaum C."/>
            <person name="Birren B."/>
        </authorList>
    </citation>
    <scope>NUCLEOTIDE SEQUENCE [LARGE SCALE GENOMIC DNA]</scope>
    <source>
        <strain evidence="1 2">WAL-17108</strain>
    </source>
</reference>
<dbReference type="AlphaFoldDB" id="G5HE57"/>
<protein>
    <submittedName>
        <fullName evidence="1">Uncharacterized protein</fullName>
    </submittedName>
</protein>
<evidence type="ECO:0000313" key="2">
    <source>
        <dbReference type="Proteomes" id="UP000003763"/>
    </source>
</evidence>
<dbReference type="Proteomes" id="UP000003763">
    <property type="component" value="Unassembled WGS sequence"/>
</dbReference>
<sequence>MLGVNSKKKQKLREKISSYQNDKILREKNSSYNRQTWSGKLNGITL</sequence>
<comment type="caution">
    <text evidence="1">The sequence shown here is derived from an EMBL/GenBank/DDBJ whole genome shotgun (WGS) entry which is preliminary data.</text>
</comment>
<dbReference type="EMBL" id="ADLJ01000006">
    <property type="protein sequence ID" value="EHF00284.1"/>
    <property type="molecule type" value="Genomic_DNA"/>
</dbReference>
<dbReference type="HOGENOM" id="CLU_3182028_0_0_9"/>
<gene>
    <name evidence="1" type="ORF">HMPREF9469_00869</name>
</gene>
<evidence type="ECO:0000313" key="1">
    <source>
        <dbReference type="EMBL" id="EHF00284.1"/>
    </source>
</evidence>
<proteinExistence type="predicted"/>
<accession>G5HE57</accession>
<name>G5HE57_9FIRM</name>